<protein>
    <recommendedName>
        <fullName evidence="2">CCHC-type domain-containing protein</fullName>
    </recommendedName>
</protein>
<dbReference type="EMBL" id="JANJYJ010000003">
    <property type="protein sequence ID" value="KAK3223111.1"/>
    <property type="molecule type" value="Genomic_DNA"/>
</dbReference>
<keyword evidence="1" id="KW-0479">Metal-binding</keyword>
<proteinExistence type="predicted"/>
<dbReference type="InterPro" id="IPR036691">
    <property type="entry name" value="Endo/exonu/phosph_ase_sf"/>
</dbReference>
<evidence type="ECO:0000259" key="2">
    <source>
        <dbReference type="PROSITE" id="PS50158"/>
    </source>
</evidence>
<evidence type="ECO:0000313" key="4">
    <source>
        <dbReference type="Proteomes" id="UP001281410"/>
    </source>
</evidence>
<organism evidence="3 4">
    <name type="scientific">Dipteronia sinensis</name>
    <dbReference type="NCBI Taxonomy" id="43782"/>
    <lineage>
        <taxon>Eukaryota</taxon>
        <taxon>Viridiplantae</taxon>
        <taxon>Streptophyta</taxon>
        <taxon>Embryophyta</taxon>
        <taxon>Tracheophyta</taxon>
        <taxon>Spermatophyta</taxon>
        <taxon>Magnoliopsida</taxon>
        <taxon>eudicotyledons</taxon>
        <taxon>Gunneridae</taxon>
        <taxon>Pentapetalae</taxon>
        <taxon>rosids</taxon>
        <taxon>malvids</taxon>
        <taxon>Sapindales</taxon>
        <taxon>Sapindaceae</taxon>
        <taxon>Hippocastanoideae</taxon>
        <taxon>Acereae</taxon>
        <taxon>Dipteronia</taxon>
    </lineage>
</organism>
<dbReference type="AlphaFoldDB" id="A0AAE0ARY0"/>
<feature type="domain" description="CCHC-type" evidence="2">
    <location>
        <begin position="127"/>
        <end position="140"/>
    </location>
</feature>
<dbReference type="GO" id="GO:0008270">
    <property type="term" value="F:zinc ion binding"/>
    <property type="evidence" value="ECO:0007669"/>
    <property type="project" value="UniProtKB-KW"/>
</dbReference>
<sequence length="379" mass="42596">MDLDDLAAIYNNLDLYEGELIENEFHDSVRESGDRRIALSLVGKVLATSQINREAFKWVIDPIWRTLHGFDAEDVGGSSVDCLGNRIHPTMRVNMDITQPLRRVLKVTLDGETFTVLLTYERLPNYCFHCGRLGHIIGTCSSASEGVLLSTNYGVWLLVAPLQDGSRGREKWQKWWVDDFKGRRLGCCCNSYYACHIYGSPNGQLRGFSWDLLRLLCSLSSLLWICAGDFNEIMSEDEKYGGNTRGPGLMSSFREAAAAECGLQDQGFFGPRFTWTNIQPGLANVHERLDKSSFSYLLVRSAILYLQPKLHRSASSSARPICFSFLIWLTKGVLFSRLYICSHAPLVMIKNDSSSSASTCIYICIMESLVFYVAAIILL</sequence>
<dbReference type="GO" id="GO:0003676">
    <property type="term" value="F:nucleic acid binding"/>
    <property type="evidence" value="ECO:0007669"/>
    <property type="project" value="InterPro"/>
</dbReference>
<keyword evidence="1" id="KW-0862">Zinc</keyword>
<gene>
    <name evidence="3" type="ORF">Dsin_010136</name>
</gene>
<dbReference type="PROSITE" id="PS50158">
    <property type="entry name" value="ZF_CCHC"/>
    <property type="match status" value="1"/>
</dbReference>
<keyword evidence="4" id="KW-1185">Reference proteome</keyword>
<dbReference type="InterPro" id="IPR001878">
    <property type="entry name" value="Znf_CCHC"/>
</dbReference>
<dbReference type="SUPFAM" id="SSF56219">
    <property type="entry name" value="DNase I-like"/>
    <property type="match status" value="1"/>
</dbReference>
<dbReference type="Pfam" id="PF14392">
    <property type="entry name" value="zf-CCHC_4"/>
    <property type="match status" value="1"/>
</dbReference>
<name>A0AAE0ARY0_9ROSI</name>
<evidence type="ECO:0000256" key="1">
    <source>
        <dbReference type="PROSITE-ProRule" id="PRU00047"/>
    </source>
</evidence>
<dbReference type="InterPro" id="IPR025836">
    <property type="entry name" value="Zn_knuckle_CX2CX4HX4C"/>
</dbReference>
<accession>A0AAE0ARY0</accession>
<reference evidence="3" key="1">
    <citation type="journal article" date="2023" name="Plant J.">
        <title>Genome sequences and population genomics provide insights into the demographic history, inbreeding, and mutation load of two 'living fossil' tree species of Dipteronia.</title>
        <authorList>
            <person name="Feng Y."/>
            <person name="Comes H.P."/>
            <person name="Chen J."/>
            <person name="Zhu S."/>
            <person name="Lu R."/>
            <person name="Zhang X."/>
            <person name="Li P."/>
            <person name="Qiu J."/>
            <person name="Olsen K.M."/>
            <person name="Qiu Y."/>
        </authorList>
    </citation>
    <scope>NUCLEOTIDE SEQUENCE</scope>
    <source>
        <strain evidence="3">NBL</strain>
    </source>
</reference>
<comment type="caution">
    <text evidence="3">The sequence shown here is derived from an EMBL/GenBank/DDBJ whole genome shotgun (WGS) entry which is preliminary data.</text>
</comment>
<keyword evidence="1" id="KW-0863">Zinc-finger</keyword>
<evidence type="ECO:0000313" key="3">
    <source>
        <dbReference type="EMBL" id="KAK3223111.1"/>
    </source>
</evidence>
<dbReference type="Proteomes" id="UP001281410">
    <property type="component" value="Unassembled WGS sequence"/>
</dbReference>
<dbReference type="Gene3D" id="3.60.10.10">
    <property type="entry name" value="Endonuclease/exonuclease/phosphatase"/>
    <property type="match status" value="1"/>
</dbReference>